<dbReference type="SMART" id="SM00471">
    <property type="entry name" value="HDc"/>
    <property type="match status" value="1"/>
</dbReference>
<dbReference type="OrthoDB" id="5295945at2"/>
<dbReference type="InterPro" id="IPR051094">
    <property type="entry name" value="Diverse_Catalytic_Enzymes"/>
</dbReference>
<dbReference type="Proteomes" id="UP000473885">
    <property type="component" value="Unassembled WGS sequence"/>
</dbReference>
<dbReference type="GO" id="GO:0008803">
    <property type="term" value="F:bis(5'-nucleosyl)-tetraphosphatase (symmetrical) activity"/>
    <property type="evidence" value="ECO:0007669"/>
    <property type="project" value="UniProtKB-EC"/>
</dbReference>
<dbReference type="EC" id="3.6.1.41" evidence="1"/>
<dbReference type="InterPro" id="IPR006674">
    <property type="entry name" value="HD_domain"/>
</dbReference>
<dbReference type="NCBIfam" id="TIGR00277">
    <property type="entry name" value="HDIG"/>
    <property type="match status" value="1"/>
</dbReference>
<protein>
    <recommendedName>
        <fullName evidence="1">bis(5'-nucleosyl)-tetraphosphatase (symmetrical)</fullName>
        <ecNumber evidence="1">3.6.1.41</ecNumber>
    </recommendedName>
</protein>
<keyword evidence="3" id="KW-0547">Nucleotide-binding</keyword>
<dbReference type="AlphaFoldDB" id="A0A6M0R7K2"/>
<dbReference type="PROSITE" id="PS51831">
    <property type="entry name" value="HD"/>
    <property type="match status" value="1"/>
</dbReference>
<dbReference type="PANTHER" id="PTHR35795:SF1">
    <property type="entry name" value="BIS(5'-NUCLEOSYL)-TETRAPHOSPHATASE, SYMMETRICAL"/>
    <property type="match status" value="1"/>
</dbReference>
<dbReference type="Gene3D" id="1.10.3210.10">
    <property type="entry name" value="Hypothetical protein af1432"/>
    <property type="match status" value="1"/>
</dbReference>
<name>A0A6M0R7K2_9CLOT</name>
<evidence type="ECO:0000256" key="5">
    <source>
        <dbReference type="ARBA" id="ARBA00023004"/>
    </source>
</evidence>
<dbReference type="EMBL" id="SXDP01000001">
    <property type="protein sequence ID" value="NEZ45680.1"/>
    <property type="molecule type" value="Genomic_DNA"/>
</dbReference>
<evidence type="ECO:0000256" key="1">
    <source>
        <dbReference type="ARBA" id="ARBA00012506"/>
    </source>
</evidence>
<evidence type="ECO:0000256" key="3">
    <source>
        <dbReference type="ARBA" id="ARBA00022741"/>
    </source>
</evidence>
<dbReference type="SUPFAM" id="SSF109604">
    <property type="entry name" value="HD-domain/PDEase-like"/>
    <property type="match status" value="1"/>
</dbReference>
<evidence type="ECO:0000256" key="4">
    <source>
        <dbReference type="ARBA" id="ARBA00022801"/>
    </source>
</evidence>
<dbReference type="InterPro" id="IPR003607">
    <property type="entry name" value="HD/PDEase_dom"/>
</dbReference>
<reference evidence="8 9" key="1">
    <citation type="submission" date="2019-04" db="EMBL/GenBank/DDBJ databases">
        <title>Genome sequencing of Clostridium botulinum Groups I-IV and Clostridium butyricum.</title>
        <authorList>
            <person name="Brunt J."/>
            <person name="Van Vliet A.H.M."/>
            <person name="Stringer S.C."/>
            <person name="Carter A.T."/>
            <person name="Peck M.W."/>
        </authorList>
    </citation>
    <scope>NUCLEOTIDE SEQUENCE [LARGE SCALE GENOMIC DNA]</scope>
    <source>
        <strain evidence="8 9">IFR 18/094</strain>
    </source>
</reference>
<keyword evidence="9" id="KW-1185">Reference proteome</keyword>
<evidence type="ECO:0000259" key="7">
    <source>
        <dbReference type="PROSITE" id="PS51831"/>
    </source>
</evidence>
<dbReference type="GO" id="GO:0000166">
    <property type="term" value="F:nucleotide binding"/>
    <property type="evidence" value="ECO:0007669"/>
    <property type="project" value="UniProtKB-KW"/>
</dbReference>
<evidence type="ECO:0000313" key="8">
    <source>
        <dbReference type="EMBL" id="NEZ45680.1"/>
    </source>
</evidence>
<keyword evidence="2" id="KW-0479">Metal-binding</keyword>
<sequence>MWTEEEINTYLKGILKESRYNHVINVKNTAMKLAEKYDVDMEKTKLAALCHDCAKNMTDKELLNIIKEHNITLSWIELKNIQITHGLVASIIMREKMGIEDKDILNAVRYHTTGKNNMSMLEKIIYLADIIEPSRDFKGIEELRKLAFEDLEEALIKSLNSTIKYVIERGELLHTNTVIARNCLINDKM</sequence>
<feature type="domain" description="HD" evidence="7">
    <location>
        <begin position="19"/>
        <end position="134"/>
    </location>
</feature>
<keyword evidence="4" id="KW-0378">Hydrolase</keyword>
<dbReference type="CDD" id="cd00077">
    <property type="entry name" value="HDc"/>
    <property type="match status" value="1"/>
</dbReference>
<organism evidence="8 9">
    <name type="scientific">Clostridium niameyense</name>
    <dbReference type="NCBI Taxonomy" id="1622073"/>
    <lineage>
        <taxon>Bacteria</taxon>
        <taxon>Bacillati</taxon>
        <taxon>Bacillota</taxon>
        <taxon>Clostridia</taxon>
        <taxon>Eubacteriales</taxon>
        <taxon>Clostridiaceae</taxon>
        <taxon>Clostridium</taxon>
    </lineage>
</organism>
<dbReference type="NCBIfam" id="TIGR00488">
    <property type="entry name" value="bis(5'-nucleosyl)-tetraphosphatase (symmetrical) YqeK"/>
    <property type="match status" value="1"/>
</dbReference>
<keyword evidence="5" id="KW-0408">Iron</keyword>
<dbReference type="PANTHER" id="PTHR35795">
    <property type="entry name" value="SLR1885 PROTEIN"/>
    <property type="match status" value="1"/>
</dbReference>
<dbReference type="InterPro" id="IPR005249">
    <property type="entry name" value="YqeK"/>
</dbReference>
<comment type="caution">
    <text evidence="8">The sequence shown here is derived from an EMBL/GenBank/DDBJ whole genome shotgun (WGS) entry which is preliminary data.</text>
</comment>
<accession>A0A6M0R7K2</accession>
<dbReference type="InterPro" id="IPR006675">
    <property type="entry name" value="HDIG_dom"/>
</dbReference>
<dbReference type="GO" id="GO:0046872">
    <property type="term" value="F:metal ion binding"/>
    <property type="evidence" value="ECO:0007669"/>
    <property type="project" value="UniProtKB-KW"/>
</dbReference>
<comment type="catalytic activity">
    <reaction evidence="6">
        <text>P(1),P(4)-bis(5'-adenosyl) tetraphosphate + H2O = 2 ADP + 2 H(+)</text>
        <dbReference type="Rhea" id="RHEA:24252"/>
        <dbReference type="ChEBI" id="CHEBI:15377"/>
        <dbReference type="ChEBI" id="CHEBI:15378"/>
        <dbReference type="ChEBI" id="CHEBI:58141"/>
        <dbReference type="ChEBI" id="CHEBI:456216"/>
        <dbReference type="EC" id="3.6.1.41"/>
    </reaction>
</comment>
<evidence type="ECO:0000256" key="6">
    <source>
        <dbReference type="ARBA" id="ARBA00049417"/>
    </source>
</evidence>
<gene>
    <name evidence="8" type="ORF">FDF74_00475</name>
</gene>
<dbReference type="RefSeq" id="WP_050606799.1">
    <property type="nucleotide sequence ID" value="NZ_CABKUB010000006.1"/>
</dbReference>
<proteinExistence type="predicted"/>
<evidence type="ECO:0000256" key="2">
    <source>
        <dbReference type="ARBA" id="ARBA00022723"/>
    </source>
</evidence>
<dbReference type="Pfam" id="PF01966">
    <property type="entry name" value="HD"/>
    <property type="match status" value="1"/>
</dbReference>
<evidence type="ECO:0000313" key="9">
    <source>
        <dbReference type="Proteomes" id="UP000473885"/>
    </source>
</evidence>